<dbReference type="Proteomes" id="UP001174694">
    <property type="component" value="Unassembled WGS sequence"/>
</dbReference>
<organism evidence="4 5">
    <name type="scientific">Pleurostoma richardsiae</name>
    <dbReference type="NCBI Taxonomy" id="41990"/>
    <lineage>
        <taxon>Eukaryota</taxon>
        <taxon>Fungi</taxon>
        <taxon>Dikarya</taxon>
        <taxon>Ascomycota</taxon>
        <taxon>Pezizomycotina</taxon>
        <taxon>Sordariomycetes</taxon>
        <taxon>Sordariomycetidae</taxon>
        <taxon>Calosphaeriales</taxon>
        <taxon>Pleurostomataceae</taxon>
        <taxon>Pleurostoma</taxon>
    </lineage>
</organism>
<dbReference type="SUPFAM" id="SSF52266">
    <property type="entry name" value="SGNH hydrolase"/>
    <property type="match status" value="1"/>
</dbReference>
<evidence type="ECO:0000256" key="2">
    <source>
        <dbReference type="SAM" id="SignalP"/>
    </source>
</evidence>
<protein>
    <submittedName>
        <fullName evidence="4">Lipase 1</fullName>
    </submittedName>
</protein>
<dbReference type="EMBL" id="JANBVO010000004">
    <property type="protein sequence ID" value="KAJ9154996.1"/>
    <property type="molecule type" value="Genomic_DNA"/>
</dbReference>
<evidence type="ECO:0000313" key="5">
    <source>
        <dbReference type="Proteomes" id="UP001174694"/>
    </source>
</evidence>
<dbReference type="PANTHER" id="PTHR37981">
    <property type="entry name" value="LIPASE 2"/>
    <property type="match status" value="1"/>
</dbReference>
<dbReference type="Gene3D" id="3.40.50.1110">
    <property type="entry name" value="SGNH hydrolase"/>
    <property type="match status" value="1"/>
</dbReference>
<sequence>MRLFNLLALLPSLTRPWGAKQLQPPQDGQQHVLPAEPAPESSASHNHGSHQGIGFAAFGDSYSAGIGTGVDGTEDDCRHGLHAHPALIAADLAASRRLPAPDDSGANASLAFQWLSCTGATTEDVLTGGGAGASQIDALNASLPADFALLSVGGNDLGFFDVINACVFRFYGSYSGTCAAALAAADALLASPAFEDRLRAALLEILDRGLRAGRPRFAVTVTGYARFFDAETRGCDERSLGVWWGGGGPPLTREVRRRLNGLVDAANARIGRAVDEVNGRFSLPGRRPGVLFVDYDAAFEGHRLCEPGVEEPAYNRTETWFFLVGGEDNARNETAAAAAAVGDLPARPVLPLRDAALADPDVCLGPAQRSGDWGELALCYMAMARQRDPSLRPAHDGVMAENSMWYVPTSYGKVLHPRTLGHEAIRDKIYEAWRKHGYKNM</sequence>
<evidence type="ECO:0000259" key="3">
    <source>
        <dbReference type="Pfam" id="PF13472"/>
    </source>
</evidence>
<dbReference type="AlphaFoldDB" id="A0AA38S8I3"/>
<feature type="signal peptide" evidence="2">
    <location>
        <begin position="1"/>
        <end position="19"/>
    </location>
</feature>
<keyword evidence="2" id="KW-0732">Signal</keyword>
<dbReference type="GO" id="GO:0006629">
    <property type="term" value="P:lipid metabolic process"/>
    <property type="evidence" value="ECO:0007669"/>
    <property type="project" value="TreeGrafter"/>
</dbReference>
<feature type="chain" id="PRO_5041456682" evidence="2">
    <location>
        <begin position="20"/>
        <end position="441"/>
    </location>
</feature>
<dbReference type="CDD" id="cd01823">
    <property type="entry name" value="SEST_like"/>
    <property type="match status" value="1"/>
</dbReference>
<accession>A0AA38S8I3</accession>
<gene>
    <name evidence="4" type="ORF">NKR23_g2211</name>
</gene>
<feature type="domain" description="SGNH hydrolase-type esterase" evidence="3">
    <location>
        <begin position="57"/>
        <end position="274"/>
    </location>
</feature>
<dbReference type="GO" id="GO:0016788">
    <property type="term" value="F:hydrolase activity, acting on ester bonds"/>
    <property type="evidence" value="ECO:0007669"/>
    <property type="project" value="InterPro"/>
</dbReference>
<evidence type="ECO:0000313" key="4">
    <source>
        <dbReference type="EMBL" id="KAJ9154996.1"/>
    </source>
</evidence>
<dbReference type="Pfam" id="PF13472">
    <property type="entry name" value="Lipase_GDSL_2"/>
    <property type="match status" value="1"/>
</dbReference>
<comment type="caution">
    <text evidence="4">The sequence shown here is derived from an EMBL/GenBank/DDBJ whole genome shotgun (WGS) entry which is preliminary data.</text>
</comment>
<dbReference type="InterPro" id="IPR037460">
    <property type="entry name" value="SEST-like"/>
</dbReference>
<dbReference type="PANTHER" id="PTHR37981:SF1">
    <property type="entry name" value="SGNH HYDROLASE-TYPE ESTERASE DOMAIN-CONTAINING PROTEIN"/>
    <property type="match status" value="1"/>
</dbReference>
<feature type="region of interest" description="Disordered" evidence="1">
    <location>
        <begin position="18"/>
        <end position="50"/>
    </location>
</feature>
<proteinExistence type="predicted"/>
<name>A0AA38S8I3_9PEZI</name>
<evidence type="ECO:0000256" key="1">
    <source>
        <dbReference type="SAM" id="MobiDB-lite"/>
    </source>
</evidence>
<dbReference type="InterPro" id="IPR036514">
    <property type="entry name" value="SGNH_hydro_sf"/>
</dbReference>
<keyword evidence="5" id="KW-1185">Reference proteome</keyword>
<reference evidence="4" key="1">
    <citation type="submission" date="2022-07" db="EMBL/GenBank/DDBJ databases">
        <title>Fungi with potential for degradation of polypropylene.</title>
        <authorList>
            <person name="Gostincar C."/>
        </authorList>
    </citation>
    <scope>NUCLEOTIDE SEQUENCE</scope>
    <source>
        <strain evidence="4">EXF-13308</strain>
    </source>
</reference>
<dbReference type="InterPro" id="IPR013830">
    <property type="entry name" value="SGNH_hydro"/>
</dbReference>